<dbReference type="AlphaFoldDB" id="A0A975DC62"/>
<dbReference type="Proteomes" id="UP000682739">
    <property type="component" value="Chromosome"/>
</dbReference>
<dbReference type="EMBL" id="CP072110">
    <property type="protein sequence ID" value="QTH63626.1"/>
    <property type="molecule type" value="Genomic_DNA"/>
</dbReference>
<name>A0A975DC62_9GAMM</name>
<evidence type="ECO:0000256" key="1">
    <source>
        <dbReference type="ARBA" id="ARBA00022448"/>
    </source>
</evidence>
<dbReference type="GO" id="GO:0015679">
    <property type="term" value="P:plasma membrane copper ion transport"/>
    <property type="evidence" value="ECO:0007669"/>
    <property type="project" value="TreeGrafter"/>
</dbReference>
<protein>
    <submittedName>
        <fullName evidence="4">Efflux RND transporter periplasmic adaptor subunit</fullName>
    </submittedName>
</protein>
<reference evidence="4" key="1">
    <citation type="submission" date="2021-03" db="EMBL/GenBank/DDBJ databases">
        <title>Description of Psychrosphaera ytuae sp. nov. isolated from deep sea sediment of South China Sea.</title>
        <authorList>
            <person name="Zhang J."/>
            <person name="Xu X.-D."/>
        </authorList>
    </citation>
    <scope>NUCLEOTIDE SEQUENCE</scope>
    <source>
        <strain evidence="4">MTZ26</strain>
    </source>
</reference>
<evidence type="ECO:0000256" key="3">
    <source>
        <dbReference type="SAM" id="SignalP"/>
    </source>
</evidence>
<feature type="chain" id="PRO_5037708840" evidence="3">
    <location>
        <begin position="24"/>
        <end position="374"/>
    </location>
</feature>
<feature type="signal peptide" evidence="3">
    <location>
        <begin position="1"/>
        <end position="23"/>
    </location>
</feature>
<evidence type="ECO:0000313" key="4">
    <source>
        <dbReference type="EMBL" id="QTH63626.1"/>
    </source>
</evidence>
<proteinExistence type="predicted"/>
<dbReference type="SUPFAM" id="SSF111369">
    <property type="entry name" value="HlyD-like secretion proteins"/>
    <property type="match status" value="1"/>
</dbReference>
<evidence type="ECO:0000313" key="5">
    <source>
        <dbReference type="Proteomes" id="UP000682739"/>
    </source>
</evidence>
<organism evidence="4 5">
    <name type="scientific">Psychrosphaera ytuae</name>
    <dbReference type="NCBI Taxonomy" id="2820710"/>
    <lineage>
        <taxon>Bacteria</taxon>
        <taxon>Pseudomonadati</taxon>
        <taxon>Pseudomonadota</taxon>
        <taxon>Gammaproteobacteria</taxon>
        <taxon>Alteromonadales</taxon>
        <taxon>Pseudoalteromonadaceae</taxon>
        <taxon>Psychrosphaera</taxon>
    </lineage>
</organism>
<dbReference type="PANTHER" id="PTHR30097">
    <property type="entry name" value="CATION EFFLUX SYSTEM PROTEIN CUSB"/>
    <property type="match status" value="1"/>
</dbReference>
<keyword evidence="1" id="KW-0813">Transport</keyword>
<accession>A0A975DC62</accession>
<dbReference type="Gene3D" id="2.40.420.20">
    <property type="match status" value="1"/>
</dbReference>
<dbReference type="RefSeq" id="WP_208831682.1">
    <property type="nucleotide sequence ID" value="NZ_CP072110.1"/>
</dbReference>
<dbReference type="Gene3D" id="2.40.30.170">
    <property type="match status" value="1"/>
</dbReference>
<keyword evidence="5" id="KW-1185">Reference proteome</keyword>
<dbReference type="PANTHER" id="PTHR30097:SF4">
    <property type="entry name" value="SLR6042 PROTEIN"/>
    <property type="match status" value="1"/>
</dbReference>
<dbReference type="GO" id="GO:0030313">
    <property type="term" value="C:cell envelope"/>
    <property type="evidence" value="ECO:0007669"/>
    <property type="project" value="TreeGrafter"/>
</dbReference>
<feature type="region of interest" description="Disordered" evidence="2">
    <location>
        <begin position="28"/>
        <end position="51"/>
    </location>
</feature>
<keyword evidence="3" id="KW-0732">Signal</keyword>
<dbReference type="Gene3D" id="2.40.50.100">
    <property type="match status" value="1"/>
</dbReference>
<evidence type="ECO:0000256" key="2">
    <source>
        <dbReference type="SAM" id="MobiDB-lite"/>
    </source>
</evidence>
<gene>
    <name evidence="4" type="ORF">J1N51_13005</name>
</gene>
<sequence length="374" mass="40657">MKSFQTLALSLLTTTLFSSALIASPGAHGPNGEHLDQKASKTNGQLGRQDDGSVLMPMKHQALLKIRTQFAEVTKTRKHVQLHGTIKPHPDGFAIVQPSSDGRLDAPKKGMHISGTLVKAGEILGFIRYQYTAFDFANQTSDLVAVRNQIAQVKRDVDRLKNLGDLASKQELERLETQLTIFKQQEGVLEQGLEKSEALVAPIDGVLVNNSVSKGQWVEAGRTLFEIVSLDKFLVEATTSGENLSAELTTAKITQLPNVTVSYIGSSPQLVNGLVLANFESSSEIKPSHIQLNKPVTLQAPINRVIEGIVLPAKAVVLSPNNLPQVWIKLSAERFLPQIVEYEELEPGLVVITNGLGADNRVVVEGSSLLNQVR</sequence>
<dbReference type="GO" id="GO:0060003">
    <property type="term" value="P:copper ion export"/>
    <property type="evidence" value="ECO:0007669"/>
    <property type="project" value="TreeGrafter"/>
</dbReference>
<dbReference type="Gene3D" id="1.10.287.470">
    <property type="entry name" value="Helix hairpin bin"/>
    <property type="match status" value="1"/>
</dbReference>
<dbReference type="InterPro" id="IPR051909">
    <property type="entry name" value="MFP_Cation_Efflux"/>
</dbReference>
<dbReference type="KEGG" id="psym:J1N51_13005"/>